<dbReference type="KEGG" id="huw:FPZ11_13490"/>
<feature type="signal peptide" evidence="3">
    <location>
        <begin position="1"/>
        <end position="30"/>
    </location>
</feature>
<keyword evidence="5" id="KW-1185">Reference proteome</keyword>
<evidence type="ECO:0000313" key="4">
    <source>
        <dbReference type="EMBL" id="QDZ15633.1"/>
    </source>
</evidence>
<evidence type="ECO:0000313" key="5">
    <source>
        <dbReference type="Proteomes" id="UP000320216"/>
    </source>
</evidence>
<dbReference type="RefSeq" id="WP_146321667.1">
    <property type="nucleotide sequence ID" value="NZ_CP042305.1"/>
</dbReference>
<feature type="compositionally biased region" description="Low complexity" evidence="1">
    <location>
        <begin position="316"/>
        <end position="333"/>
    </location>
</feature>
<accession>A0A5B8M5I7</accession>
<name>A0A5B8M5I7_9MICO</name>
<gene>
    <name evidence="4" type="ORF">FPZ11_13490</name>
</gene>
<evidence type="ECO:0000256" key="1">
    <source>
        <dbReference type="SAM" id="MobiDB-lite"/>
    </source>
</evidence>
<dbReference type="Proteomes" id="UP000320216">
    <property type="component" value="Chromosome"/>
</dbReference>
<reference evidence="4 5" key="1">
    <citation type="submission" date="2019-07" db="EMBL/GenBank/DDBJ databases">
        <title>Full genome sequence of Humibacter sp. WJ7-1.</title>
        <authorList>
            <person name="Im W.-T."/>
        </authorList>
    </citation>
    <scope>NUCLEOTIDE SEQUENCE [LARGE SCALE GENOMIC DNA]</scope>
    <source>
        <strain evidence="4 5">WJ7-1</strain>
    </source>
</reference>
<organism evidence="4 5">
    <name type="scientific">Humibacter ginsenosidimutans</name>
    <dbReference type="NCBI Taxonomy" id="2599293"/>
    <lineage>
        <taxon>Bacteria</taxon>
        <taxon>Bacillati</taxon>
        <taxon>Actinomycetota</taxon>
        <taxon>Actinomycetes</taxon>
        <taxon>Micrococcales</taxon>
        <taxon>Microbacteriaceae</taxon>
        <taxon>Humibacter</taxon>
    </lineage>
</organism>
<keyword evidence="2" id="KW-0812">Transmembrane</keyword>
<dbReference type="AlphaFoldDB" id="A0A5B8M5I7"/>
<keyword evidence="3" id="KW-0732">Signal</keyword>
<feature type="chain" id="PRO_5022731689" description="Gram-positive cocci surface proteins LPxTG domain-containing protein" evidence="3">
    <location>
        <begin position="31"/>
        <end position="374"/>
    </location>
</feature>
<protein>
    <recommendedName>
        <fullName evidence="6">Gram-positive cocci surface proteins LPxTG domain-containing protein</fullName>
    </recommendedName>
</protein>
<evidence type="ECO:0008006" key="6">
    <source>
        <dbReference type="Google" id="ProtNLM"/>
    </source>
</evidence>
<proteinExistence type="predicted"/>
<dbReference type="EMBL" id="CP042305">
    <property type="protein sequence ID" value="QDZ15633.1"/>
    <property type="molecule type" value="Genomic_DNA"/>
</dbReference>
<feature type="region of interest" description="Disordered" evidence="1">
    <location>
        <begin position="302"/>
        <end position="339"/>
    </location>
</feature>
<evidence type="ECO:0000256" key="2">
    <source>
        <dbReference type="SAM" id="Phobius"/>
    </source>
</evidence>
<evidence type="ECO:0000256" key="3">
    <source>
        <dbReference type="SAM" id="SignalP"/>
    </source>
</evidence>
<sequence length="374" mass="37093">MSHHRLITLSALALTAVATTFLLGTAPASASPVTASSTFPATIMTGDWIDGQLEFDVPADATPDELPTSVSFSVASAADPKASAVQFSLEDMSSDLTNCVVDPSGASGSCDWTDAAPGQSETIGLEETAVDSSIGVQHLTLSEQTPGGTVAVGAQDINVIDSVVSGSATVSSHTVAIGDTVTVTATFTIDPGTPDDYLPSFVQFMTATDEASVASSLTYKLLSFSGASSCQVSPDTKGIGCQLDDPQPGDTITVTGEATATLTQLGDSGPNPLGVHHVYLGYGGPGLPAIPQEQSDQDITVVPAASPGAGSGTGGSSASPSSGAVTAGPSSATDPASGELAATGTDAWTSVAGGGILLLCGAVVLALRSRRSRA</sequence>
<keyword evidence="2" id="KW-1133">Transmembrane helix</keyword>
<feature type="transmembrane region" description="Helical" evidence="2">
    <location>
        <begin position="347"/>
        <end position="367"/>
    </location>
</feature>
<keyword evidence="2" id="KW-0472">Membrane</keyword>
<dbReference type="OrthoDB" id="3783022at2"/>